<keyword evidence="3" id="KW-1185">Reference proteome</keyword>
<dbReference type="InterPro" id="IPR050490">
    <property type="entry name" value="Bact_solute-bd_prot1"/>
</dbReference>
<dbReference type="PANTHER" id="PTHR43649">
    <property type="entry name" value="ARABINOSE-BINDING PROTEIN-RELATED"/>
    <property type="match status" value="1"/>
</dbReference>
<feature type="chain" id="PRO_5038668299" evidence="1">
    <location>
        <begin position="18"/>
        <end position="443"/>
    </location>
</feature>
<sequence length="443" mass="47958">MLAASALLLTSALSACGSNGDNASHSATASIPSASESSETAKAEKVTLTILTRNTGTSPTSIAFAGLIKKFQEENPNISIKDDSVNDESAFNQKLKTSMATGQLPDLWTTYGGEAFRDYAENSALDLQPYLDEDKDWSGDFLPILDTWQYDDLPGTYGVPTEFYSNAIYYNKELFKKIGEAPPKTIEELQELAPKFKEIGVDAMAIADKENYRGGHLLTDLSLKKFGPDKADELVAGTAKWNDADMVSLLQLIKDWQDAGILGDNIVTTDANTITSNFLSGKSAMLYDGSWAIGTLAASDIADRIGVIPFPSFSESPDYAGTWFGGASGYSLSKELKGAKLDAAVKLIKFLTSTDAFQYYLEQTKGGIYPVNMSVDSGSVDPITQEYTEALRSSTGFKAELYAYDPIAQLADKVRNEVQGLFAGNTPQKTADNIQSFIDSNRK</sequence>
<gene>
    <name evidence="2" type="ORF">H7B67_24460</name>
</gene>
<dbReference type="EMBL" id="JACJVQ010000021">
    <property type="protein sequence ID" value="MBB6637293.1"/>
    <property type="molecule type" value="Genomic_DNA"/>
</dbReference>
<evidence type="ECO:0000313" key="2">
    <source>
        <dbReference type="EMBL" id="MBB6637293.1"/>
    </source>
</evidence>
<comment type="caution">
    <text evidence="2">The sequence shown here is derived from an EMBL/GenBank/DDBJ whole genome shotgun (WGS) entry which is preliminary data.</text>
</comment>
<dbReference type="InterPro" id="IPR006059">
    <property type="entry name" value="SBP"/>
</dbReference>
<reference evidence="2 3" key="1">
    <citation type="submission" date="2020-08" db="EMBL/GenBank/DDBJ databases">
        <title>Cohnella phylogeny.</title>
        <authorList>
            <person name="Dunlap C."/>
        </authorList>
    </citation>
    <scope>NUCLEOTIDE SEQUENCE [LARGE SCALE GENOMIC DNA]</scope>
    <source>
        <strain evidence="2 3">DSM 25241</strain>
    </source>
</reference>
<feature type="signal peptide" evidence="1">
    <location>
        <begin position="1"/>
        <end position="17"/>
    </location>
</feature>
<evidence type="ECO:0000313" key="3">
    <source>
        <dbReference type="Proteomes" id="UP000535838"/>
    </source>
</evidence>
<dbReference type="SUPFAM" id="SSF53850">
    <property type="entry name" value="Periplasmic binding protein-like II"/>
    <property type="match status" value="1"/>
</dbReference>
<dbReference type="Gene3D" id="3.40.190.10">
    <property type="entry name" value="Periplasmic binding protein-like II"/>
    <property type="match status" value="2"/>
</dbReference>
<dbReference type="AlphaFoldDB" id="A0A841SYK0"/>
<dbReference type="Pfam" id="PF13416">
    <property type="entry name" value="SBP_bac_8"/>
    <property type="match status" value="1"/>
</dbReference>
<keyword evidence="1" id="KW-0732">Signal</keyword>
<evidence type="ECO:0000256" key="1">
    <source>
        <dbReference type="SAM" id="SignalP"/>
    </source>
</evidence>
<name>A0A841SYK0_9BACL</name>
<dbReference type="Proteomes" id="UP000535838">
    <property type="component" value="Unassembled WGS sequence"/>
</dbReference>
<accession>A0A841SYK0</accession>
<protein>
    <submittedName>
        <fullName evidence="2">Extracellular solute-binding protein</fullName>
    </submittedName>
</protein>
<organism evidence="2 3">
    <name type="scientific">Cohnella thailandensis</name>
    <dbReference type="NCBI Taxonomy" id="557557"/>
    <lineage>
        <taxon>Bacteria</taxon>
        <taxon>Bacillati</taxon>
        <taxon>Bacillota</taxon>
        <taxon>Bacilli</taxon>
        <taxon>Bacillales</taxon>
        <taxon>Paenibacillaceae</taxon>
        <taxon>Cohnella</taxon>
    </lineage>
</organism>
<proteinExistence type="predicted"/>